<dbReference type="SUPFAM" id="SSF53092">
    <property type="entry name" value="Creatinase/prolidase N-terminal domain"/>
    <property type="match status" value="1"/>
</dbReference>
<dbReference type="InterPro" id="IPR029149">
    <property type="entry name" value="Creatin/AminoP/Spt16_N"/>
</dbReference>
<dbReference type="GO" id="GO:0030145">
    <property type="term" value="F:manganese ion binding"/>
    <property type="evidence" value="ECO:0007669"/>
    <property type="project" value="InterPro"/>
</dbReference>
<dbReference type="EC" id="3.4.11.9" evidence="4"/>
<accession>A0A917DV73</accession>
<sequence length="444" mass="47250">MHDRRRFLGGLTAGAALPLIPSAALAQDLSGPAKYGSPSRTFPFTAEVYRERRAKLMEKMGGGVGLVYGATTLPDGVLDPLAGQSDDFEYLTGLHDIAGAALLLAPDEEEGSREYLLVAEANAETDRWFGVRLWSGAEIESRTGFEKVYRTRSLAGLTAALAARAGTMHFLGPVVSPSAPLPPVLDLYGKIAARNPGVKTVNSAHLIRDMRLVKEPREIDLITKAIRATEAGITLAMKQVKLGMTERQLKAIMETGFREAGGDGLGFPSNSSTGMATTALHYGGNDGVIHDGDMIQLDVGAHVGGYSADISRAFPANGKFTDEQRKVYEIVLAAQNAGAAQLKAGVPYSAAQRAAEKLIDAAGYGDAFWHGLGHPIGLDVHDVGDWRAPLPANTTLTIEPGIYLPERGFGIRIEDDYLVTKTGSRHMSDGTPRDPDAIEALMAG</sequence>
<dbReference type="AlphaFoldDB" id="A0A917DV73"/>
<dbReference type="SMART" id="SM01011">
    <property type="entry name" value="AMP_N"/>
    <property type="match status" value="1"/>
</dbReference>
<comment type="caution">
    <text evidence="13">The sequence shown here is derived from an EMBL/GenBank/DDBJ whole genome shotgun (WGS) entry which is preliminary data.</text>
</comment>
<evidence type="ECO:0000256" key="1">
    <source>
        <dbReference type="ARBA" id="ARBA00001424"/>
    </source>
</evidence>
<evidence type="ECO:0000313" key="13">
    <source>
        <dbReference type="EMBL" id="GGD70535.1"/>
    </source>
</evidence>
<keyword evidence="13" id="KW-0031">Aminopeptidase</keyword>
<dbReference type="Gene3D" id="3.40.350.10">
    <property type="entry name" value="Creatinase/prolidase N-terminal domain"/>
    <property type="match status" value="1"/>
</dbReference>
<keyword evidence="14" id="KW-1185">Reference proteome</keyword>
<keyword evidence="11" id="KW-0732">Signal</keyword>
<dbReference type="InterPro" id="IPR001131">
    <property type="entry name" value="Peptidase_M24B_aminopep-P_CS"/>
</dbReference>
<dbReference type="InterPro" id="IPR052433">
    <property type="entry name" value="X-Pro_dipept-like"/>
</dbReference>
<protein>
    <recommendedName>
        <fullName evidence="4">Xaa-Pro aminopeptidase</fullName>
        <ecNumber evidence="4">3.4.11.9</ecNumber>
    </recommendedName>
</protein>
<dbReference type="InterPro" id="IPR036005">
    <property type="entry name" value="Creatinase/aminopeptidase-like"/>
</dbReference>
<dbReference type="RefSeq" id="WP_066774208.1">
    <property type="nucleotide sequence ID" value="NZ_BMIP01000004.1"/>
</dbReference>
<proteinExistence type="inferred from homology"/>
<evidence type="ECO:0000256" key="4">
    <source>
        <dbReference type="ARBA" id="ARBA00012574"/>
    </source>
</evidence>
<dbReference type="Pfam" id="PF05195">
    <property type="entry name" value="AMP_N"/>
    <property type="match status" value="1"/>
</dbReference>
<keyword evidence="7" id="KW-0378">Hydrolase</keyword>
<evidence type="ECO:0000259" key="12">
    <source>
        <dbReference type="SMART" id="SM01011"/>
    </source>
</evidence>
<keyword evidence="8" id="KW-0482">Metalloprotease</keyword>
<evidence type="ECO:0000256" key="2">
    <source>
        <dbReference type="ARBA" id="ARBA00001936"/>
    </source>
</evidence>
<evidence type="ECO:0000256" key="5">
    <source>
        <dbReference type="ARBA" id="ARBA00022670"/>
    </source>
</evidence>
<dbReference type="PANTHER" id="PTHR43226:SF4">
    <property type="entry name" value="XAA-PRO AMINOPEPTIDASE 3"/>
    <property type="match status" value="1"/>
</dbReference>
<dbReference type="PANTHER" id="PTHR43226">
    <property type="entry name" value="XAA-PRO AMINOPEPTIDASE 3"/>
    <property type="match status" value="1"/>
</dbReference>
<evidence type="ECO:0000256" key="6">
    <source>
        <dbReference type="ARBA" id="ARBA00022723"/>
    </source>
</evidence>
<dbReference type="PROSITE" id="PS51318">
    <property type="entry name" value="TAT"/>
    <property type="match status" value="1"/>
</dbReference>
<dbReference type="SUPFAM" id="SSF55920">
    <property type="entry name" value="Creatinase/aminopeptidase"/>
    <property type="match status" value="1"/>
</dbReference>
<dbReference type="GO" id="GO:0006508">
    <property type="term" value="P:proteolysis"/>
    <property type="evidence" value="ECO:0007669"/>
    <property type="project" value="UniProtKB-KW"/>
</dbReference>
<evidence type="ECO:0000256" key="7">
    <source>
        <dbReference type="ARBA" id="ARBA00022801"/>
    </source>
</evidence>
<dbReference type="InterPro" id="IPR007865">
    <property type="entry name" value="Aminopep_P_N"/>
</dbReference>
<dbReference type="Proteomes" id="UP000612349">
    <property type="component" value="Unassembled WGS sequence"/>
</dbReference>
<dbReference type="InterPro" id="IPR006311">
    <property type="entry name" value="TAT_signal"/>
</dbReference>
<dbReference type="PROSITE" id="PS00491">
    <property type="entry name" value="PROLINE_PEPTIDASE"/>
    <property type="match status" value="1"/>
</dbReference>
<comment type="cofactor">
    <cofactor evidence="2">
        <name>Mn(2+)</name>
        <dbReference type="ChEBI" id="CHEBI:29035"/>
    </cofactor>
</comment>
<feature type="chain" id="PRO_5037379694" description="Xaa-Pro aminopeptidase" evidence="11">
    <location>
        <begin position="27"/>
        <end position="444"/>
    </location>
</feature>
<evidence type="ECO:0000256" key="3">
    <source>
        <dbReference type="ARBA" id="ARBA00008766"/>
    </source>
</evidence>
<dbReference type="EMBL" id="BMIP01000004">
    <property type="protein sequence ID" value="GGD70535.1"/>
    <property type="molecule type" value="Genomic_DNA"/>
</dbReference>
<comment type="similarity">
    <text evidence="3 10">Belongs to the peptidase M24B family.</text>
</comment>
<evidence type="ECO:0000313" key="14">
    <source>
        <dbReference type="Proteomes" id="UP000612349"/>
    </source>
</evidence>
<dbReference type="InterPro" id="IPR000994">
    <property type="entry name" value="Pept_M24"/>
</dbReference>
<feature type="signal peptide" evidence="11">
    <location>
        <begin position="1"/>
        <end position="26"/>
    </location>
</feature>
<feature type="domain" description="Aminopeptidase P N-terminal" evidence="12">
    <location>
        <begin position="44"/>
        <end position="179"/>
    </location>
</feature>
<reference evidence="13" key="2">
    <citation type="submission" date="2020-09" db="EMBL/GenBank/DDBJ databases">
        <authorList>
            <person name="Sun Q."/>
            <person name="Zhou Y."/>
        </authorList>
    </citation>
    <scope>NUCLEOTIDE SEQUENCE</scope>
    <source>
        <strain evidence="13">CGMCC 1.15360</strain>
    </source>
</reference>
<dbReference type="Pfam" id="PF00557">
    <property type="entry name" value="Peptidase_M24"/>
    <property type="match status" value="1"/>
</dbReference>
<keyword evidence="6 10" id="KW-0479">Metal-binding</keyword>
<dbReference type="Gene3D" id="3.90.230.10">
    <property type="entry name" value="Creatinase/methionine aminopeptidase superfamily"/>
    <property type="match status" value="1"/>
</dbReference>
<keyword evidence="5" id="KW-0645">Protease</keyword>
<evidence type="ECO:0000256" key="10">
    <source>
        <dbReference type="RuleBase" id="RU000590"/>
    </source>
</evidence>
<gene>
    <name evidence="13" type="primary">pepP</name>
    <name evidence="13" type="ORF">GCM10010990_20110</name>
</gene>
<dbReference type="OrthoDB" id="9806388at2"/>
<organism evidence="13 14">
    <name type="scientific">Croceicoccus mobilis</name>
    <dbReference type="NCBI Taxonomy" id="1703339"/>
    <lineage>
        <taxon>Bacteria</taxon>
        <taxon>Pseudomonadati</taxon>
        <taxon>Pseudomonadota</taxon>
        <taxon>Alphaproteobacteria</taxon>
        <taxon>Sphingomonadales</taxon>
        <taxon>Erythrobacteraceae</taxon>
        <taxon>Croceicoccus</taxon>
    </lineage>
</organism>
<keyword evidence="9" id="KW-0464">Manganese</keyword>
<comment type="catalytic activity">
    <reaction evidence="1">
        <text>Release of any N-terminal amino acid, including proline, that is linked to proline, even from a dipeptide or tripeptide.</text>
        <dbReference type="EC" id="3.4.11.9"/>
    </reaction>
</comment>
<evidence type="ECO:0000256" key="11">
    <source>
        <dbReference type="SAM" id="SignalP"/>
    </source>
</evidence>
<dbReference type="GO" id="GO:0070006">
    <property type="term" value="F:metalloaminopeptidase activity"/>
    <property type="evidence" value="ECO:0007669"/>
    <property type="project" value="InterPro"/>
</dbReference>
<name>A0A917DV73_9SPHN</name>
<evidence type="ECO:0000256" key="8">
    <source>
        <dbReference type="ARBA" id="ARBA00023049"/>
    </source>
</evidence>
<reference evidence="13" key="1">
    <citation type="journal article" date="2014" name="Int. J. Syst. Evol. Microbiol.">
        <title>Complete genome sequence of Corynebacterium casei LMG S-19264T (=DSM 44701T), isolated from a smear-ripened cheese.</title>
        <authorList>
            <consortium name="US DOE Joint Genome Institute (JGI-PGF)"/>
            <person name="Walter F."/>
            <person name="Albersmeier A."/>
            <person name="Kalinowski J."/>
            <person name="Ruckert C."/>
        </authorList>
    </citation>
    <scope>NUCLEOTIDE SEQUENCE</scope>
    <source>
        <strain evidence="13">CGMCC 1.15360</strain>
    </source>
</reference>
<evidence type="ECO:0000256" key="9">
    <source>
        <dbReference type="ARBA" id="ARBA00023211"/>
    </source>
</evidence>